<organism evidence="1 2">
    <name type="scientific">Flavobacterium jumunjinense</name>
    <dbReference type="NCBI Taxonomy" id="998845"/>
    <lineage>
        <taxon>Bacteria</taxon>
        <taxon>Pseudomonadati</taxon>
        <taxon>Bacteroidota</taxon>
        <taxon>Flavobacteriia</taxon>
        <taxon>Flavobacteriales</taxon>
        <taxon>Flavobacteriaceae</taxon>
        <taxon>Flavobacterium</taxon>
    </lineage>
</organism>
<dbReference type="Proteomes" id="UP001589607">
    <property type="component" value="Unassembled WGS sequence"/>
</dbReference>
<dbReference type="NCBIfam" id="TIGR03696">
    <property type="entry name" value="Rhs_assc_core"/>
    <property type="match status" value="1"/>
</dbReference>
<keyword evidence="2" id="KW-1185">Reference proteome</keyword>
<dbReference type="InterPro" id="IPR050708">
    <property type="entry name" value="T6SS_VgrG/RHS"/>
</dbReference>
<evidence type="ECO:0000313" key="2">
    <source>
        <dbReference type="Proteomes" id="UP001589607"/>
    </source>
</evidence>
<dbReference type="PANTHER" id="PTHR32305">
    <property type="match status" value="1"/>
</dbReference>
<feature type="non-terminal residue" evidence="1">
    <location>
        <position position="1"/>
    </location>
</feature>
<dbReference type="EMBL" id="JBHMEY010000005">
    <property type="protein sequence ID" value="MFB9095304.1"/>
    <property type="molecule type" value="Genomic_DNA"/>
</dbReference>
<name>A0ABV5GIV7_9FLAO</name>
<proteinExistence type="predicted"/>
<gene>
    <name evidence="1" type="ORF">ACFFVF_02150</name>
</gene>
<accession>A0ABV5GIV7</accession>
<evidence type="ECO:0000313" key="1">
    <source>
        <dbReference type="EMBL" id="MFB9095304.1"/>
    </source>
</evidence>
<dbReference type="Gene3D" id="2.180.10.10">
    <property type="entry name" value="RHS repeat-associated core"/>
    <property type="match status" value="1"/>
</dbReference>
<sequence>NAIGTKLEKRVTSTPEATWDNPFPTPVTNKTTYLAGFQYKDNCLEFFPHAEGYVKYQYSENSYSYVFNYTDHLGNVRVSYSDIDKNGLLGSEHIQECPKQIGPTPPPCQDLYVSAILEESHYYPFGLKHEGYNSNNQQSNYNYKYNGKELQTELGLNMYDYGARNYDPAIGRWMNIDPLAEKYIDYSPYNYVLNNPVKFVDPDGMQVDNIYGLNTESGDITLLETNDDKTDTLIDTSNQEVISDDVDKGLLYDGQNIMEDGLQTRNYKGGIKLIYDISLHTHDEIGGMIYKNSKGEKYLNVLPYTHSKIEVDENGVSMIAGFSQKLDSPFFTSKDKTFSGTISIMFHTHPGHPDYPKLGYAFPSPGDYSIALDNHDLIGSKNGHSDIYKKIKYFVFGAKTETKGGKTSNVGSYRYGLGRELHSKNFNELMSN</sequence>
<comment type="caution">
    <text evidence="1">The sequence shown here is derived from an EMBL/GenBank/DDBJ whole genome shotgun (WGS) entry which is preliminary data.</text>
</comment>
<dbReference type="InterPro" id="IPR022385">
    <property type="entry name" value="Rhs_assc_core"/>
</dbReference>
<protein>
    <submittedName>
        <fullName evidence="1">RHS repeat domain-containing protein</fullName>
    </submittedName>
</protein>
<reference evidence="1 2" key="1">
    <citation type="submission" date="2024-09" db="EMBL/GenBank/DDBJ databases">
        <authorList>
            <person name="Sun Q."/>
            <person name="Mori K."/>
        </authorList>
    </citation>
    <scope>NUCLEOTIDE SEQUENCE [LARGE SCALE GENOMIC DNA]</scope>
    <source>
        <strain evidence="1 2">CECT 7955</strain>
    </source>
</reference>
<dbReference type="PANTHER" id="PTHR32305:SF15">
    <property type="entry name" value="PROTEIN RHSA-RELATED"/>
    <property type="match status" value="1"/>
</dbReference>
<dbReference type="RefSeq" id="WP_379677297.1">
    <property type="nucleotide sequence ID" value="NZ_JBHMEY010000005.1"/>
</dbReference>